<feature type="domain" description="Nitrile hydratase beta subunit" evidence="6">
    <location>
        <begin position="128"/>
        <end position="223"/>
    </location>
</feature>
<evidence type="ECO:0000256" key="3">
    <source>
        <dbReference type="ARBA" id="ARBA00023239"/>
    </source>
</evidence>
<dbReference type="AlphaFoldDB" id="A0A162LVX3"/>
<feature type="domain" description="Nitrile hydratase beta subunit-like N-terminal" evidence="7">
    <location>
        <begin position="1"/>
        <end position="100"/>
    </location>
</feature>
<dbReference type="InterPro" id="IPR003168">
    <property type="entry name" value="Nitrile_hydratase_bsu"/>
</dbReference>
<dbReference type="Gene3D" id="2.30.30.50">
    <property type="match status" value="1"/>
</dbReference>
<dbReference type="InterPro" id="IPR008990">
    <property type="entry name" value="Elect_transpt_acc-like_dom_sf"/>
</dbReference>
<reference evidence="8 9" key="1">
    <citation type="submission" date="2015-12" db="EMBL/GenBank/DDBJ databases">
        <title>Genome sequence of Tistrella mobilis MCCC 1A02139.</title>
        <authorList>
            <person name="Lu L."/>
            <person name="Lai Q."/>
            <person name="Shao Z."/>
            <person name="Qian P."/>
        </authorList>
    </citation>
    <scope>NUCLEOTIDE SEQUENCE [LARGE SCALE GENOMIC DNA]</scope>
    <source>
        <strain evidence="8 9">MCCC 1A02139</strain>
    </source>
</reference>
<dbReference type="InterPro" id="IPR049054">
    <property type="entry name" value="CN_hydtase_beta-like_N"/>
</dbReference>
<evidence type="ECO:0000313" key="8">
    <source>
        <dbReference type="EMBL" id="KYO57370.1"/>
    </source>
</evidence>
<keyword evidence="3 5" id="KW-0456">Lyase</keyword>
<dbReference type="Pfam" id="PF21006">
    <property type="entry name" value="NHase_beta_N"/>
    <property type="match status" value="1"/>
</dbReference>
<dbReference type="InterPro" id="IPR024690">
    <property type="entry name" value="CN_hydtase_beta_dom_C"/>
</dbReference>
<dbReference type="GeneID" id="97240275"/>
<dbReference type="Pfam" id="PF02211">
    <property type="entry name" value="NHase_beta_C"/>
    <property type="match status" value="1"/>
</dbReference>
<dbReference type="OrthoDB" id="3478924at2"/>
<organism evidence="8 9">
    <name type="scientific">Tistrella mobilis</name>
    <dbReference type="NCBI Taxonomy" id="171437"/>
    <lineage>
        <taxon>Bacteria</taxon>
        <taxon>Pseudomonadati</taxon>
        <taxon>Pseudomonadota</taxon>
        <taxon>Alphaproteobacteria</taxon>
        <taxon>Geminicoccales</taxon>
        <taxon>Geminicoccaceae</taxon>
        <taxon>Tistrella</taxon>
    </lineage>
</organism>
<comment type="caution">
    <text evidence="8">The sequence shown here is derived from an EMBL/GenBank/DDBJ whole genome shotgun (WGS) entry which is preliminary data.</text>
</comment>
<comment type="function">
    <text evidence="1 5">NHase catalyzes the hydration of various nitrile compounds to the corresponding amides.</text>
</comment>
<evidence type="ECO:0000256" key="5">
    <source>
        <dbReference type="PIRNR" id="PIRNR001427"/>
    </source>
</evidence>
<comment type="catalytic activity">
    <reaction evidence="4 5">
        <text>an aliphatic primary amide = an aliphatic nitrile + H2O</text>
        <dbReference type="Rhea" id="RHEA:12673"/>
        <dbReference type="ChEBI" id="CHEBI:15377"/>
        <dbReference type="ChEBI" id="CHEBI:65285"/>
        <dbReference type="ChEBI" id="CHEBI:80291"/>
        <dbReference type="EC" id="4.2.1.84"/>
    </reaction>
</comment>
<proteinExistence type="inferred from homology"/>
<name>A0A162LVX3_9PROT</name>
<dbReference type="Gene3D" id="1.10.472.20">
    <property type="entry name" value="Nitrile hydratase, beta subunit"/>
    <property type="match status" value="1"/>
</dbReference>
<dbReference type="Proteomes" id="UP000075787">
    <property type="component" value="Unassembled WGS sequence"/>
</dbReference>
<evidence type="ECO:0000256" key="4">
    <source>
        <dbReference type="ARBA" id="ARBA00044877"/>
    </source>
</evidence>
<dbReference type="PIRSF" id="PIRSF001427">
    <property type="entry name" value="NHase_beta"/>
    <property type="match status" value="1"/>
</dbReference>
<comment type="similarity">
    <text evidence="2 5">Belongs to the nitrile hydratase subunit beta family.</text>
</comment>
<dbReference type="NCBIfam" id="TIGR03888">
    <property type="entry name" value="nitrile_beta"/>
    <property type="match status" value="1"/>
</dbReference>
<evidence type="ECO:0000256" key="1">
    <source>
        <dbReference type="ARBA" id="ARBA00004042"/>
    </source>
</evidence>
<evidence type="ECO:0000259" key="7">
    <source>
        <dbReference type="Pfam" id="PF21006"/>
    </source>
</evidence>
<dbReference type="SUPFAM" id="SSF50090">
    <property type="entry name" value="Electron transport accessory proteins"/>
    <property type="match status" value="1"/>
</dbReference>
<dbReference type="EC" id="4.2.1.84" evidence="5"/>
<dbReference type="GO" id="GO:0046914">
    <property type="term" value="F:transition metal ion binding"/>
    <property type="evidence" value="ECO:0007669"/>
    <property type="project" value="InterPro"/>
</dbReference>
<gene>
    <name evidence="8" type="ORF">AUP44_20460</name>
</gene>
<accession>A0A162LVX3</accession>
<dbReference type="GO" id="GO:0018822">
    <property type="term" value="F:nitrile hydratase activity"/>
    <property type="evidence" value="ECO:0007669"/>
    <property type="project" value="UniProtKB-EC"/>
</dbReference>
<evidence type="ECO:0000259" key="6">
    <source>
        <dbReference type="Pfam" id="PF02211"/>
    </source>
</evidence>
<protein>
    <recommendedName>
        <fullName evidence="5">Nitrile hydratase subunit beta</fullName>
        <shortName evidence="5">NHase</shortName>
        <ecNumber evidence="5">4.2.1.84</ecNumber>
    </recommendedName>
</protein>
<dbReference type="InterPro" id="IPR042262">
    <property type="entry name" value="CN_hydtase_beta_C"/>
</dbReference>
<evidence type="ECO:0000256" key="2">
    <source>
        <dbReference type="ARBA" id="ARBA00009098"/>
    </source>
</evidence>
<dbReference type="EMBL" id="LPZR01000025">
    <property type="protein sequence ID" value="KYO57370.1"/>
    <property type="molecule type" value="Genomic_DNA"/>
</dbReference>
<dbReference type="RefSeq" id="WP_062761591.1">
    <property type="nucleotide sequence ID" value="NZ_CP121045.1"/>
</dbReference>
<evidence type="ECO:0000313" key="9">
    <source>
        <dbReference type="Proteomes" id="UP000075787"/>
    </source>
</evidence>
<sequence>MNGAQDLGGMMGFGPIGIEVNEPVFHAPWEARALAVTLAVGFLGRWSIDEARHARESLPPPVYLTSSYYEIWLRGLERLMVRHGLATDAEFETGVPDPAAPALPADLKSAPDAAQAAAILARGASARREGSGRPARFKAGDRVKVRDINTLAHTRAPRYVRGRVGTIERLHGDFVLPDAAAARRGEDPQPCYAVRFAARDLWGETAHPNDCVHADLWDDYLEPA</sequence>